<sequence>MEVMPQDPGELEGLFVRALRRTVADRQMAAAAYLLQALEALDPALNGTALQEACRSLPDRAEACPRRRHS</sequence>
<accession>A0A0J6TAZ0</accession>
<organism evidence="1 2">
    <name type="scientific">Methylobacterium variabile</name>
    <dbReference type="NCBI Taxonomy" id="298794"/>
    <lineage>
        <taxon>Bacteria</taxon>
        <taxon>Pseudomonadati</taxon>
        <taxon>Pseudomonadota</taxon>
        <taxon>Alphaproteobacteria</taxon>
        <taxon>Hyphomicrobiales</taxon>
        <taxon>Methylobacteriaceae</taxon>
        <taxon>Methylobacterium</taxon>
    </lineage>
</organism>
<dbReference type="RefSeq" id="WP_048442367.1">
    <property type="nucleotide sequence ID" value="NZ_LABY01000009.1"/>
</dbReference>
<evidence type="ECO:0000313" key="2">
    <source>
        <dbReference type="Proteomes" id="UP000035955"/>
    </source>
</evidence>
<keyword evidence="2" id="KW-1185">Reference proteome</keyword>
<protein>
    <submittedName>
        <fullName evidence="1">Uncharacterized protein</fullName>
    </submittedName>
</protein>
<dbReference type="Proteomes" id="UP000035955">
    <property type="component" value="Unassembled WGS sequence"/>
</dbReference>
<reference evidence="1 2" key="1">
    <citation type="submission" date="2015-03" db="EMBL/GenBank/DDBJ databases">
        <title>Genome sequencing of Methylobacterium variabile DSM 16961.</title>
        <authorList>
            <person name="Chaudhry V."/>
            <person name="Patil P.B."/>
        </authorList>
    </citation>
    <scope>NUCLEOTIDE SEQUENCE [LARGE SCALE GENOMIC DNA]</scope>
    <source>
        <strain evidence="1 2">DSM 16961</strain>
    </source>
</reference>
<dbReference type="AlphaFoldDB" id="A0A0J6TAZ0"/>
<evidence type="ECO:0000313" key="1">
    <source>
        <dbReference type="EMBL" id="KMO43022.1"/>
    </source>
</evidence>
<gene>
    <name evidence="1" type="ORF">VQ02_01450</name>
</gene>
<proteinExistence type="predicted"/>
<name>A0A0J6TAZ0_9HYPH</name>
<comment type="caution">
    <text evidence="1">The sequence shown here is derived from an EMBL/GenBank/DDBJ whole genome shotgun (WGS) entry which is preliminary data.</text>
</comment>
<dbReference type="EMBL" id="LABY01000009">
    <property type="protein sequence ID" value="KMO43022.1"/>
    <property type="molecule type" value="Genomic_DNA"/>
</dbReference>